<accession>A0A2P2JDP7</accession>
<dbReference type="AlphaFoldDB" id="A0A2P2JDP7"/>
<dbReference type="EMBL" id="GGEC01011113">
    <property type="protein sequence ID" value="MBW91596.1"/>
    <property type="molecule type" value="Transcribed_RNA"/>
</dbReference>
<dbReference type="SUPFAM" id="SSF56112">
    <property type="entry name" value="Protein kinase-like (PK-like)"/>
    <property type="match status" value="1"/>
</dbReference>
<organism evidence="1">
    <name type="scientific">Rhizophora mucronata</name>
    <name type="common">Asiatic mangrove</name>
    <dbReference type="NCBI Taxonomy" id="61149"/>
    <lineage>
        <taxon>Eukaryota</taxon>
        <taxon>Viridiplantae</taxon>
        <taxon>Streptophyta</taxon>
        <taxon>Embryophyta</taxon>
        <taxon>Tracheophyta</taxon>
        <taxon>Spermatophyta</taxon>
        <taxon>Magnoliopsida</taxon>
        <taxon>eudicotyledons</taxon>
        <taxon>Gunneridae</taxon>
        <taxon>Pentapetalae</taxon>
        <taxon>rosids</taxon>
        <taxon>fabids</taxon>
        <taxon>Malpighiales</taxon>
        <taxon>Rhizophoraceae</taxon>
        <taxon>Rhizophora</taxon>
    </lineage>
</organism>
<sequence length="136" mass="15202">MNKFKFLFDSCRYLAPEYAENGVVSVTTDIYAFGIDLLQLVSGRKAADTKGVDGQSLRQWAELVIDRLALLELIVRRPGESYITYQLCLMAKAAYLGVQRSPEMRPSIGEVDGVMPQVRLQQRTATSSGFSRSTMQ</sequence>
<evidence type="ECO:0008006" key="2">
    <source>
        <dbReference type="Google" id="ProtNLM"/>
    </source>
</evidence>
<dbReference type="InterPro" id="IPR011009">
    <property type="entry name" value="Kinase-like_dom_sf"/>
</dbReference>
<name>A0A2P2JDP7_RHIMU</name>
<reference evidence="1" key="1">
    <citation type="submission" date="2018-02" db="EMBL/GenBank/DDBJ databases">
        <title>Rhizophora mucronata_Transcriptome.</title>
        <authorList>
            <person name="Meera S.P."/>
            <person name="Sreeshan A."/>
            <person name="Augustine A."/>
        </authorList>
    </citation>
    <scope>NUCLEOTIDE SEQUENCE</scope>
    <source>
        <tissue evidence="1">Leaf</tissue>
    </source>
</reference>
<evidence type="ECO:0000313" key="1">
    <source>
        <dbReference type="EMBL" id="MBW91596.1"/>
    </source>
</evidence>
<protein>
    <recommendedName>
        <fullName evidence="2">Protein kinase domain-containing protein</fullName>
    </recommendedName>
</protein>
<dbReference type="InterPro" id="IPR046958">
    <property type="entry name" value="RBK1/2/STUNTED"/>
</dbReference>
<dbReference type="Gene3D" id="1.10.510.10">
    <property type="entry name" value="Transferase(Phosphotransferase) domain 1"/>
    <property type="match status" value="1"/>
</dbReference>
<dbReference type="PANTHER" id="PTHR47987">
    <property type="entry name" value="OS08G0249100 PROTEIN"/>
    <property type="match status" value="1"/>
</dbReference>
<proteinExistence type="predicted"/>